<feature type="chain" id="PRO_5047244593" description="SCP domain-containing protein" evidence="1">
    <location>
        <begin position="23"/>
        <end position="241"/>
    </location>
</feature>
<evidence type="ECO:0000256" key="1">
    <source>
        <dbReference type="SAM" id="SignalP"/>
    </source>
</evidence>
<gene>
    <name evidence="3" type="ORF">BGZ96_009703</name>
</gene>
<dbReference type="Pfam" id="PF00188">
    <property type="entry name" value="CAP"/>
    <property type="match status" value="1"/>
</dbReference>
<organism evidence="3 4">
    <name type="scientific">Linnemannia gamsii</name>
    <dbReference type="NCBI Taxonomy" id="64522"/>
    <lineage>
        <taxon>Eukaryota</taxon>
        <taxon>Fungi</taxon>
        <taxon>Fungi incertae sedis</taxon>
        <taxon>Mucoromycota</taxon>
        <taxon>Mortierellomycotina</taxon>
        <taxon>Mortierellomycetes</taxon>
        <taxon>Mortierellales</taxon>
        <taxon>Mortierellaceae</taxon>
        <taxon>Linnemannia</taxon>
    </lineage>
</organism>
<accession>A0ABQ7KHB8</accession>
<dbReference type="PRINTS" id="PR00837">
    <property type="entry name" value="V5TPXLIKE"/>
</dbReference>
<dbReference type="EMBL" id="JAAAIM010000006">
    <property type="protein sequence ID" value="KAG0298629.1"/>
    <property type="molecule type" value="Genomic_DNA"/>
</dbReference>
<evidence type="ECO:0000259" key="2">
    <source>
        <dbReference type="SMART" id="SM00198"/>
    </source>
</evidence>
<sequence>MRIPRSVLVAAAALLVASGSSAQQDILDANADMNSDAAAVDPISAVPVGFFNMGRGRVVPITSSEYESIERGEWPNASEPGEELNPDVAAPAFGAAAVISEDEKNSVLNAHNTLRAKHGAPALTWNTEAAKYGDNWLQSCKFEHSFGKYGENLAAGHKDFPSTVQGWYNESKDYKFNDPGFFMRTFHFTQLVWKSSKTVGCAKKVCPTWTMYICEYDPPGNIASIDNSYFTKNVLPLGTKA</sequence>
<dbReference type="SMART" id="SM00198">
    <property type="entry name" value="SCP"/>
    <property type="match status" value="1"/>
</dbReference>
<dbReference type="SUPFAM" id="SSF55797">
    <property type="entry name" value="PR-1-like"/>
    <property type="match status" value="1"/>
</dbReference>
<proteinExistence type="predicted"/>
<dbReference type="InterPro" id="IPR014044">
    <property type="entry name" value="CAP_dom"/>
</dbReference>
<dbReference type="PANTHER" id="PTHR10334">
    <property type="entry name" value="CYSTEINE-RICH SECRETORY PROTEIN-RELATED"/>
    <property type="match status" value="1"/>
</dbReference>
<feature type="signal peptide" evidence="1">
    <location>
        <begin position="1"/>
        <end position="22"/>
    </location>
</feature>
<dbReference type="InterPro" id="IPR035940">
    <property type="entry name" value="CAP_sf"/>
</dbReference>
<keyword evidence="4" id="KW-1185">Reference proteome</keyword>
<keyword evidence="1" id="KW-0732">Signal</keyword>
<dbReference type="InterPro" id="IPR001283">
    <property type="entry name" value="CRISP-related"/>
</dbReference>
<reference evidence="3 4" key="1">
    <citation type="journal article" date="2020" name="Fungal Divers.">
        <title>Resolving the Mortierellaceae phylogeny through synthesis of multi-gene phylogenetics and phylogenomics.</title>
        <authorList>
            <person name="Vandepol N."/>
            <person name="Liber J."/>
            <person name="Desiro A."/>
            <person name="Na H."/>
            <person name="Kennedy M."/>
            <person name="Barry K."/>
            <person name="Grigoriev I.V."/>
            <person name="Miller A.N."/>
            <person name="O'Donnell K."/>
            <person name="Stajich J.E."/>
            <person name="Bonito G."/>
        </authorList>
    </citation>
    <scope>NUCLEOTIDE SEQUENCE [LARGE SCALE GENOMIC DNA]</scope>
    <source>
        <strain evidence="3 4">AD045</strain>
    </source>
</reference>
<dbReference type="Proteomes" id="UP001194696">
    <property type="component" value="Unassembled WGS sequence"/>
</dbReference>
<protein>
    <recommendedName>
        <fullName evidence="2">SCP domain-containing protein</fullName>
    </recommendedName>
</protein>
<name>A0ABQ7KHB8_9FUNG</name>
<dbReference type="Gene3D" id="3.40.33.10">
    <property type="entry name" value="CAP"/>
    <property type="match status" value="1"/>
</dbReference>
<evidence type="ECO:0000313" key="4">
    <source>
        <dbReference type="Proteomes" id="UP001194696"/>
    </source>
</evidence>
<evidence type="ECO:0000313" key="3">
    <source>
        <dbReference type="EMBL" id="KAG0298629.1"/>
    </source>
</evidence>
<comment type="caution">
    <text evidence="3">The sequence shown here is derived from an EMBL/GenBank/DDBJ whole genome shotgun (WGS) entry which is preliminary data.</text>
</comment>
<feature type="domain" description="SCP" evidence="2">
    <location>
        <begin position="102"/>
        <end position="224"/>
    </location>
</feature>